<evidence type="ECO:0000256" key="13">
    <source>
        <dbReference type="ARBA" id="ARBA00022741"/>
    </source>
</evidence>
<evidence type="ECO:0000256" key="8">
    <source>
        <dbReference type="ARBA" id="ARBA00022485"/>
    </source>
</evidence>
<evidence type="ECO:0000256" key="2">
    <source>
        <dbReference type="ARBA" id="ARBA00001966"/>
    </source>
</evidence>
<evidence type="ECO:0000256" key="20">
    <source>
        <dbReference type="ARBA" id="ARBA00032722"/>
    </source>
</evidence>
<dbReference type="InterPro" id="IPR036188">
    <property type="entry name" value="FAD/NAD-bd_sf"/>
</dbReference>
<dbReference type="SUPFAM" id="SSF54862">
    <property type="entry name" value="4Fe-4S ferredoxins"/>
    <property type="match status" value="1"/>
</dbReference>
<dbReference type="InterPro" id="IPR017896">
    <property type="entry name" value="4Fe4S_Fe-S-bd"/>
</dbReference>
<dbReference type="InterPro" id="IPR001295">
    <property type="entry name" value="Dihydroorotate_DH_CS"/>
</dbReference>
<name>A0A8J6AZR1_9EUKA</name>
<dbReference type="GO" id="GO:0006207">
    <property type="term" value="P:'de novo' pyrimidine nucleobase biosynthetic process"/>
    <property type="evidence" value="ECO:0007669"/>
    <property type="project" value="InterPro"/>
</dbReference>
<evidence type="ECO:0000256" key="11">
    <source>
        <dbReference type="ARBA" id="ARBA00022723"/>
    </source>
</evidence>
<evidence type="ECO:0000256" key="18">
    <source>
        <dbReference type="ARBA" id="ARBA00023014"/>
    </source>
</evidence>
<evidence type="ECO:0000256" key="10">
    <source>
        <dbReference type="ARBA" id="ARBA00022643"/>
    </source>
</evidence>
<comment type="caution">
    <text evidence="22">The sequence shown here is derived from an EMBL/GenBank/DDBJ whole genome shotgun (WGS) entry which is preliminary data.</text>
</comment>
<comment type="similarity">
    <text evidence="6">Belongs to the dihydropyrimidine dehydrogenase family.</text>
</comment>
<keyword evidence="10" id="KW-0288">FMN</keyword>
<dbReference type="GO" id="GO:0017113">
    <property type="term" value="F:dihydropyrimidine dehydrogenase (NADP+) activity"/>
    <property type="evidence" value="ECO:0007669"/>
    <property type="project" value="UniProtKB-EC"/>
</dbReference>
<organism evidence="22 23">
    <name type="scientific">Carpediemonas membranifera</name>
    <dbReference type="NCBI Taxonomy" id="201153"/>
    <lineage>
        <taxon>Eukaryota</taxon>
        <taxon>Metamonada</taxon>
        <taxon>Carpediemonas-like organisms</taxon>
        <taxon>Carpediemonas</taxon>
    </lineage>
</organism>
<keyword evidence="9" id="KW-0285">Flavoprotein</keyword>
<dbReference type="GO" id="GO:0046872">
    <property type="term" value="F:metal ion binding"/>
    <property type="evidence" value="ECO:0007669"/>
    <property type="project" value="UniProtKB-KW"/>
</dbReference>
<dbReference type="Gene3D" id="1.10.1060.10">
    <property type="entry name" value="Alpha-helical ferredoxin"/>
    <property type="match status" value="1"/>
</dbReference>
<evidence type="ECO:0000256" key="5">
    <source>
        <dbReference type="ARBA" id="ARBA00004725"/>
    </source>
</evidence>
<comment type="cofactor">
    <cofactor evidence="2">
        <name>[4Fe-4S] cluster</name>
        <dbReference type="ChEBI" id="CHEBI:49883"/>
    </cofactor>
</comment>
<accession>A0A8J6AZR1</accession>
<dbReference type="InterPro" id="IPR028261">
    <property type="entry name" value="DPD_II"/>
</dbReference>
<dbReference type="GO" id="GO:0004152">
    <property type="term" value="F:dihydroorotate dehydrogenase activity"/>
    <property type="evidence" value="ECO:0007669"/>
    <property type="project" value="UniProtKB-ARBA"/>
</dbReference>
<dbReference type="GO" id="GO:0006212">
    <property type="term" value="P:uracil catabolic process"/>
    <property type="evidence" value="ECO:0007669"/>
    <property type="project" value="TreeGrafter"/>
</dbReference>
<dbReference type="SUPFAM" id="SSF46548">
    <property type="entry name" value="alpha-helical ferredoxin"/>
    <property type="match status" value="1"/>
</dbReference>
<feature type="domain" description="4Fe-4S ferredoxin-type" evidence="21">
    <location>
        <begin position="870"/>
        <end position="902"/>
    </location>
</feature>
<dbReference type="PROSITE" id="PS00912">
    <property type="entry name" value="DHODEHASE_2"/>
    <property type="match status" value="1"/>
</dbReference>
<evidence type="ECO:0000256" key="7">
    <source>
        <dbReference type="ARBA" id="ARBA00013004"/>
    </source>
</evidence>
<keyword evidence="8" id="KW-0004">4Fe-4S</keyword>
<dbReference type="GO" id="GO:0044205">
    <property type="term" value="P:'de novo' UMP biosynthetic process"/>
    <property type="evidence" value="ECO:0007669"/>
    <property type="project" value="UniProtKB-UniPathway"/>
</dbReference>
<evidence type="ECO:0000256" key="19">
    <source>
        <dbReference type="ARBA" id="ARBA00030119"/>
    </source>
</evidence>
<dbReference type="UniPathway" id="UPA00070"/>
<dbReference type="InterPro" id="IPR023753">
    <property type="entry name" value="FAD/NAD-binding_dom"/>
</dbReference>
<evidence type="ECO:0000256" key="14">
    <source>
        <dbReference type="ARBA" id="ARBA00022827"/>
    </source>
</evidence>
<keyword evidence="23" id="KW-1185">Reference proteome</keyword>
<gene>
    <name evidence="22" type="ORF">J8273_8498</name>
</gene>
<dbReference type="GO" id="GO:0002058">
    <property type="term" value="F:uracil binding"/>
    <property type="evidence" value="ECO:0007669"/>
    <property type="project" value="TreeGrafter"/>
</dbReference>
<dbReference type="InterPro" id="IPR005720">
    <property type="entry name" value="Dihydroorotate_DH_cat"/>
</dbReference>
<dbReference type="GO" id="GO:0006210">
    <property type="term" value="P:thymine catabolic process"/>
    <property type="evidence" value="ECO:0007669"/>
    <property type="project" value="TreeGrafter"/>
</dbReference>
<dbReference type="EC" id="1.3.1.2" evidence="7"/>
<proteinExistence type="inferred from homology"/>
<evidence type="ECO:0000256" key="4">
    <source>
        <dbReference type="ARBA" id="ARBA00004668"/>
    </source>
</evidence>
<comment type="cofactor">
    <cofactor evidence="1">
        <name>FMN</name>
        <dbReference type="ChEBI" id="CHEBI:58210"/>
    </cofactor>
</comment>
<comment type="pathway">
    <text evidence="5">Pyrimidine metabolism; UMP biosynthesis via de novo pathway.</text>
</comment>
<evidence type="ECO:0000313" key="22">
    <source>
        <dbReference type="EMBL" id="KAG9389819.1"/>
    </source>
</evidence>
<evidence type="ECO:0000256" key="3">
    <source>
        <dbReference type="ARBA" id="ARBA00001974"/>
    </source>
</evidence>
<dbReference type="PROSITE" id="PS51379">
    <property type="entry name" value="4FE4S_FER_2"/>
    <property type="match status" value="2"/>
</dbReference>
<dbReference type="Proteomes" id="UP000717585">
    <property type="component" value="Unassembled WGS sequence"/>
</dbReference>
<keyword evidence="12" id="KW-0677">Repeat</keyword>
<dbReference type="OrthoDB" id="4327079at2759"/>
<dbReference type="Pfam" id="PF07992">
    <property type="entry name" value="Pyr_redox_2"/>
    <property type="match status" value="1"/>
</dbReference>
<evidence type="ECO:0000313" key="23">
    <source>
        <dbReference type="Proteomes" id="UP000717585"/>
    </source>
</evidence>
<dbReference type="PANTHER" id="PTHR43073:SF2">
    <property type="entry name" value="DIHYDROPYRIMIDINE DEHYDROGENASE [NADP(+)]"/>
    <property type="match status" value="1"/>
</dbReference>
<dbReference type="Pfam" id="PF14697">
    <property type="entry name" value="Fer4_21"/>
    <property type="match status" value="1"/>
</dbReference>
<dbReference type="UniPathway" id="UPA00131"/>
<evidence type="ECO:0000256" key="12">
    <source>
        <dbReference type="ARBA" id="ARBA00022737"/>
    </source>
</evidence>
<evidence type="ECO:0000256" key="15">
    <source>
        <dbReference type="ARBA" id="ARBA00022857"/>
    </source>
</evidence>
<evidence type="ECO:0000256" key="17">
    <source>
        <dbReference type="ARBA" id="ARBA00023004"/>
    </source>
</evidence>
<dbReference type="InterPro" id="IPR013785">
    <property type="entry name" value="Aldolase_TIM"/>
</dbReference>
<protein>
    <recommendedName>
        <fullName evidence="7">dihydropyrimidine dehydrogenase (NADP(+))</fullName>
        <ecNumber evidence="7">1.3.1.2</ecNumber>
    </recommendedName>
    <alternativeName>
        <fullName evidence="20">Dihydrothymine dehydrogenase</fullName>
    </alternativeName>
    <alternativeName>
        <fullName evidence="19">Dihydrouracil dehydrogenase</fullName>
    </alternativeName>
</protein>
<keyword evidence="14" id="KW-0274">FAD</keyword>
<keyword evidence="18" id="KW-0411">Iron-sulfur</keyword>
<evidence type="ECO:0000256" key="1">
    <source>
        <dbReference type="ARBA" id="ARBA00001917"/>
    </source>
</evidence>
<comment type="pathway">
    <text evidence="4">Amino-acid biosynthesis; beta-alanine biosynthesis.</text>
</comment>
<keyword evidence="15" id="KW-0521">NADP</keyword>
<evidence type="ECO:0000256" key="9">
    <source>
        <dbReference type="ARBA" id="ARBA00022630"/>
    </source>
</evidence>
<reference evidence="22" key="1">
    <citation type="submission" date="2021-05" db="EMBL/GenBank/DDBJ databases">
        <title>A free-living protist that lacks canonical eukaryotic 1 DNA replication and segregation systems.</title>
        <authorList>
            <person name="Salas-Leiva D.E."/>
            <person name="Tromer E.C."/>
            <person name="Curtis B.A."/>
            <person name="Jerlstrom-Hultqvist J."/>
            <person name="Kolisko M."/>
            <person name="Yi Z."/>
            <person name="Salas-Leiva J.S."/>
            <person name="Gallot-Lavallee L."/>
            <person name="Kops G.J.P.L."/>
            <person name="Archibald J.M."/>
            <person name="Simpson A.G.B."/>
            <person name="Roger A.J."/>
        </authorList>
    </citation>
    <scope>NUCLEOTIDE SEQUENCE</scope>
    <source>
        <strain evidence="22">BICM</strain>
    </source>
</reference>
<dbReference type="SUPFAM" id="SSF51395">
    <property type="entry name" value="FMN-linked oxidoreductases"/>
    <property type="match status" value="1"/>
</dbReference>
<dbReference type="Pfam" id="PF01180">
    <property type="entry name" value="DHO_dh"/>
    <property type="match status" value="1"/>
</dbReference>
<comment type="cofactor">
    <cofactor evidence="3">
        <name>FAD</name>
        <dbReference type="ChEBI" id="CHEBI:57692"/>
    </cofactor>
</comment>
<dbReference type="GO" id="GO:0005737">
    <property type="term" value="C:cytoplasm"/>
    <property type="evidence" value="ECO:0007669"/>
    <property type="project" value="InterPro"/>
</dbReference>
<keyword evidence="13" id="KW-0547">Nucleotide-binding</keyword>
<keyword evidence="11" id="KW-0479">Metal-binding</keyword>
<dbReference type="Gene3D" id="3.30.70.20">
    <property type="match status" value="1"/>
</dbReference>
<evidence type="ECO:0000256" key="6">
    <source>
        <dbReference type="ARBA" id="ARBA00010804"/>
    </source>
</evidence>
<evidence type="ECO:0000259" key="21">
    <source>
        <dbReference type="PROSITE" id="PS51379"/>
    </source>
</evidence>
<dbReference type="InterPro" id="IPR009051">
    <property type="entry name" value="Helical_ferredxn"/>
</dbReference>
<dbReference type="SUPFAM" id="SSF51971">
    <property type="entry name" value="Nucleotide-binding domain"/>
    <property type="match status" value="1"/>
</dbReference>
<dbReference type="PANTHER" id="PTHR43073">
    <property type="entry name" value="DIHYDROPYRIMIDINE DEHYDROGENASE [NADP(+)]"/>
    <property type="match status" value="1"/>
</dbReference>
<dbReference type="Gene3D" id="3.20.20.70">
    <property type="entry name" value="Aldolase class I"/>
    <property type="match status" value="1"/>
</dbReference>
<dbReference type="GO" id="GO:0051539">
    <property type="term" value="F:4 iron, 4 sulfur cluster binding"/>
    <property type="evidence" value="ECO:0007669"/>
    <property type="project" value="UniProtKB-KW"/>
</dbReference>
<dbReference type="AlphaFoldDB" id="A0A8J6AZR1"/>
<dbReference type="Gene3D" id="3.50.50.60">
    <property type="entry name" value="FAD/NAD(P)-binding domain"/>
    <property type="match status" value="2"/>
</dbReference>
<dbReference type="GO" id="GO:0050661">
    <property type="term" value="F:NADP binding"/>
    <property type="evidence" value="ECO:0007669"/>
    <property type="project" value="TreeGrafter"/>
</dbReference>
<feature type="domain" description="4Fe-4S ferredoxin-type" evidence="21">
    <location>
        <begin position="904"/>
        <end position="934"/>
    </location>
</feature>
<keyword evidence="17" id="KW-0408">Iron</keyword>
<keyword evidence="16" id="KW-0560">Oxidoreductase</keyword>
<evidence type="ECO:0000256" key="16">
    <source>
        <dbReference type="ARBA" id="ARBA00023002"/>
    </source>
</evidence>
<dbReference type="Pfam" id="PF14691">
    <property type="entry name" value="Fer4_20"/>
    <property type="match status" value="1"/>
</dbReference>
<dbReference type="GO" id="GO:0019483">
    <property type="term" value="P:beta-alanine biosynthetic process"/>
    <property type="evidence" value="ECO:0007669"/>
    <property type="project" value="UniProtKB-UniPathway"/>
</dbReference>
<dbReference type="PRINTS" id="PR00419">
    <property type="entry name" value="ADXRDTASE"/>
</dbReference>
<dbReference type="EMBL" id="JAHDYR010000067">
    <property type="protein sequence ID" value="KAG9389819.1"/>
    <property type="molecule type" value="Genomic_DNA"/>
</dbReference>
<dbReference type="FunFam" id="3.20.20.70:FF:000027">
    <property type="entry name" value="Dihydropyrimidine dehydrogenase [NADP(+)]"/>
    <property type="match status" value="1"/>
</dbReference>
<sequence length="950" mass="102565">MVSRSCAHFENARVELEDVSCVPIRSSNCAKCERTAQHESCDECELSWKAQPEWPENEIVNEARRCLYCANAGCSVGCPAAVNTKQMVHACGEQAWFSAAKVVYGANPLALSTSYLCECDDTCRSTCNMSKSRSGAIRTSDIQKFVCRRFKEFRVDPKVHPDTPARAEKVAVIGAGPAGLSAATYLARLGYTVTIFEKAAYAGGLLMSEIPEFRMPKDAVDFEVDLVRKLGVEFKFNTAVGKDVTIAELKETFSAVIVAHGNPDTIALPVAVPSEAAPQVTNSHAFLQDNNERTKLADATPRDLSGKRVIVIGAGDTACDCAQVARRCGADVDIIFRKTINDMRAGQKRINEVLSEGVELHPLLEPKALSVTDGKLSGVEFMINQKLAGRYTATGQTVVRPADLVVFALGARTAEESRLLKSYEMDNNTNAVANTAYPFYVVGDACGSGSVVEAVNDGRTAAASIHSKLTGEVLATMPGFYTAVDEVDLSIEVLGMKFPNPYGLSSAPISWSYENIARCFEAGFGFAVTKTIALNKDLNPNNHIRICHTEITPGSTSYNNVCVITEHSVEYWCETIRKLKEKYPSKIVIASIMCTDKEHDWRDLAERVIVAGADAIEANLSCPNDCHGDTCGNPNDVSEDNAMAMALGVSPDAVHRIATYLVDTAKDRVPVFIKLTPNITDPKLIARAARSAGAHVSMINTVSGIAKILPSGHPWPQVGKERRTISGGLSGDQVRPIAIRQISEVARDDPDCKILGIGGIRSGMTAIQHIYAGASVAQICSAVQRYSYEIVSEMNDTLRFILYAWSRPDLTGYLNSFAENSIVPHGVTDDSWMTVDRTEGRVPALAEMVGKANAHIGERVDLEHPNRWRVTAAIDADKCMNCGACATSCRDNGPGAIGRNEDGTTYVVSPEDCIGCALCSSIACGAIHYEALPGVDELNETDRAKVKLGC</sequence>